<gene>
    <name evidence="1" type="ORF">S03H2_12273</name>
</gene>
<comment type="caution">
    <text evidence="1">The sequence shown here is derived from an EMBL/GenBank/DDBJ whole genome shotgun (WGS) entry which is preliminary data.</text>
</comment>
<name>X1GN72_9ZZZZ</name>
<protein>
    <submittedName>
        <fullName evidence="1">Uncharacterized protein</fullName>
    </submittedName>
</protein>
<proteinExistence type="predicted"/>
<reference evidence="1" key="1">
    <citation type="journal article" date="2014" name="Front. Microbiol.">
        <title>High frequency of phylogenetically diverse reductive dehalogenase-homologous genes in deep subseafloor sedimentary metagenomes.</title>
        <authorList>
            <person name="Kawai M."/>
            <person name="Futagami T."/>
            <person name="Toyoda A."/>
            <person name="Takaki Y."/>
            <person name="Nishi S."/>
            <person name="Hori S."/>
            <person name="Arai W."/>
            <person name="Tsubouchi T."/>
            <person name="Morono Y."/>
            <person name="Uchiyama I."/>
            <person name="Ito T."/>
            <person name="Fujiyama A."/>
            <person name="Inagaki F."/>
            <person name="Takami H."/>
        </authorList>
    </citation>
    <scope>NUCLEOTIDE SEQUENCE</scope>
    <source>
        <strain evidence="1">Expedition CK06-06</strain>
    </source>
</reference>
<organism evidence="1">
    <name type="scientific">marine sediment metagenome</name>
    <dbReference type="NCBI Taxonomy" id="412755"/>
    <lineage>
        <taxon>unclassified sequences</taxon>
        <taxon>metagenomes</taxon>
        <taxon>ecological metagenomes</taxon>
    </lineage>
</organism>
<accession>X1GN72</accession>
<sequence>MNLEQILRKRFPDMNLKMFVLKDDIKLDFLEDNQIEIKRIS</sequence>
<dbReference type="EMBL" id="BARU01006247">
    <property type="protein sequence ID" value="GAH46315.1"/>
    <property type="molecule type" value="Genomic_DNA"/>
</dbReference>
<dbReference type="AlphaFoldDB" id="X1GN72"/>
<evidence type="ECO:0000313" key="1">
    <source>
        <dbReference type="EMBL" id="GAH46315.1"/>
    </source>
</evidence>